<evidence type="ECO:0000313" key="1">
    <source>
        <dbReference type="EMBL" id="KAG7387458.1"/>
    </source>
</evidence>
<dbReference type="AlphaFoldDB" id="A0A8T1W4C2"/>
<dbReference type="GO" id="GO:0004612">
    <property type="term" value="F:phosphoenolpyruvate carboxykinase (ATP) activity"/>
    <property type="evidence" value="ECO:0007669"/>
    <property type="project" value="InterPro"/>
</dbReference>
<dbReference type="GO" id="GO:0005524">
    <property type="term" value="F:ATP binding"/>
    <property type="evidence" value="ECO:0007669"/>
    <property type="project" value="InterPro"/>
</dbReference>
<dbReference type="Proteomes" id="UP000694044">
    <property type="component" value="Unassembled WGS sequence"/>
</dbReference>
<organism evidence="1 2">
    <name type="scientific">Phytophthora pseudosyringae</name>
    <dbReference type="NCBI Taxonomy" id="221518"/>
    <lineage>
        <taxon>Eukaryota</taxon>
        <taxon>Sar</taxon>
        <taxon>Stramenopiles</taxon>
        <taxon>Oomycota</taxon>
        <taxon>Peronosporomycetes</taxon>
        <taxon>Peronosporales</taxon>
        <taxon>Peronosporaceae</taxon>
        <taxon>Phytophthora</taxon>
    </lineage>
</organism>
<evidence type="ECO:0000313" key="2">
    <source>
        <dbReference type="Proteomes" id="UP000694044"/>
    </source>
</evidence>
<accession>A0A8T1W4C2</accession>
<dbReference type="Pfam" id="PF01293">
    <property type="entry name" value="PEPCK_ATP"/>
    <property type="match status" value="1"/>
</dbReference>
<name>A0A8T1W4C2_9STRA</name>
<dbReference type="GO" id="GO:0006094">
    <property type="term" value="P:gluconeogenesis"/>
    <property type="evidence" value="ECO:0007669"/>
    <property type="project" value="InterPro"/>
</dbReference>
<keyword evidence="2" id="KW-1185">Reference proteome</keyword>
<evidence type="ECO:0008006" key="3">
    <source>
        <dbReference type="Google" id="ProtNLM"/>
    </source>
</evidence>
<reference evidence="1" key="1">
    <citation type="submission" date="2021-02" db="EMBL/GenBank/DDBJ databases">
        <authorList>
            <person name="Palmer J.M."/>
        </authorList>
    </citation>
    <scope>NUCLEOTIDE SEQUENCE</scope>
    <source>
        <strain evidence="1">SCRP734</strain>
    </source>
</reference>
<sequence>MPTSWSSTSSACLARGQRHCRPTERDLIGDDEHGWSDEGLYTVDGGCYANTINPGMENDPDIYNAIRTNVMLEKRSELQPLLYLHAASTSIRGIKGLPLSYRDVP</sequence>
<comment type="caution">
    <text evidence="1">The sequence shown here is derived from an EMBL/GenBank/DDBJ whole genome shotgun (WGS) entry which is preliminary data.</text>
</comment>
<dbReference type="PANTHER" id="PTHR30031:SF0">
    <property type="entry name" value="PHOSPHOENOLPYRUVATE CARBOXYKINASE (ATP)"/>
    <property type="match status" value="1"/>
</dbReference>
<proteinExistence type="predicted"/>
<dbReference type="OrthoDB" id="184182at2759"/>
<dbReference type="GO" id="GO:0005829">
    <property type="term" value="C:cytosol"/>
    <property type="evidence" value="ECO:0007669"/>
    <property type="project" value="TreeGrafter"/>
</dbReference>
<dbReference type="PANTHER" id="PTHR30031">
    <property type="entry name" value="PHOSPHOENOLPYRUVATE CARBOXYKINASE ATP"/>
    <property type="match status" value="1"/>
</dbReference>
<gene>
    <name evidence="1" type="ORF">PHYPSEUDO_014106</name>
</gene>
<protein>
    <recommendedName>
        <fullName evidence="3">Phosphoenolpyruvate carboxykinase (ATP)</fullName>
    </recommendedName>
</protein>
<dbReference type="EMBL" id="JAGDFM010000078">
    <property type="protein sequence ID" value="KAG7387458.1"/>
    <property type="molecule type" value="Genomic_DNA"/>
</dbReference>
<dbReference type="InterPro" id="IPR001272">
    <property type="entry name" value="PEP_carboxykinase_ATP"/>
</dbReference>